<dbReference type="Gene3D" id="3.40.50.300">
    <property type="entry name" value="P-loop containing nucleotide triphosphate hydrolases"/>
    <property type="match status" value="1"/>
</dbReference>
<accession>A0A0M7BB79</accession>
<protein>
    <submittedName>
        <fullName evidence="1">Bacterial TniB protein</fullName>
    </submittedName>
</protein>
<proteinExistence type="predicted"/>
<name>A0A0M7BB79_9RHOB</name>
<dbReference type="AlphaFoldDB" id="A0A0M7BB79"/>
<dbReference type="InterPro" id="IPR008868">
    <property type="entry name" value="TniB"/>
</dbReference>
<dbReference type="Pfam" id="PF05621">
    <property type="entry name" value="TniB"/>
    <property type="match status" value="1"/>
</dbReference>
<gene>
    <name evidence="1" type="ORF">JSE7799_02176</name>
</gene>
<dbReference type="STRING" id="313367.JSE7799_02176"/>
<dbReference type="SUPFAM" id="SSF52540">
    <property type="entry name" value="P-loop containing nucleoside triphosphate hydrolases"/>
    <property type="match status" value="1"/>
</dbReference>
<sequence length="313" mass="34672">MAKLVSDPYTTIADLRDTYITTPRDGILQQHLDRLLQHDAEGLPLAKPVTFTSTGDTHGIVLVEGPGGGKTSLVHHLLKNHPALQSNDPACKPWVGVRVPSPATLKSLGLEILRETGYPEVSASRKEWDIWRLVRFRMQELGTVVLWIDEAHDLFRAGKGIEDILKMLKSVMQGEGAVILILTGIDTLWNIASYDDQVKRRYSKVTLPAISASTHEKMLRGLMEGFCMKVAIEPPAHTDLIARLVYASRGRFGRCIENIIAAIEVALLNGDSQLSAQHFAQSWAMQEGVMPGKNVFQSPRWAEIDLTKLHEAA</sequence>
<dbReference type="Proteomes" id="UP000049455">
    <property type="component" value="Unassembled WGS sequence"/>
</dbReference>
<dbReference type="InterPro" id="IPR027417">
    <property type="entry name" value="P-loop_NTPase"/>
</dbReference>
<dbReference type="EMBL" id="CYPR01000145">
    <property type="protein sequence ID" value="CUH39449.1"/>
    <property type="molecule type" value="Genomic_DNA"/>
</dbReference>
<reference evidence="1 2" key="1">
    <citation type="submission" date="2015-09" db="EMBL/GenBank/DDBJ databases">
        <authorList>
            <person name="Jackson K.R."/>
            <person name="Lunt B.L."/>
            <person name="Fisher J.N.B."/>
            <person name="Gardner A.V."/>
            <person name="Bailey M.E."/>
            <person name="Deus L.M."/>
            <person name="Earl A.S."/>
            <person name="Gibby P.D."/>
            <person name="Hartmann K.A."/>
            <person name="Liu J.E."/>
            <person name="Manci A.M."/>
            <person name="Nielsen D.A."/>
            <person name="Solomon M.B."/>
            <person name="Breakwell D.P."/>
            <person name="Burnett S.H."/>
            <person name="Grose J.H."/>
        </authorList>
    </citation>
    <scope>NUCLEOTIDE SEQUENCE [LARGE SCALE GENOMIC DNA]</scope>
    <source>
        <strain evidence="1 2">CECT 7799</strain>
    </source>
</reference>
<keyword evidence="2" id="KW-1185">Reference proteome</keyword>
<evidence type="ECO:0000313" key="2">
    <source>
        <dbReference type="Proteomes" id="UP000049455"/>
    </source>
</evidence>
<evidence type="ECO:0000313" key="1">
    <source>
        <dbReference type="EMBL" id="CUH39449.1"/>
    </source>
</evidence>
<dbReference type="RefSeq" id="WP_186201911.1">
    <property type="nucleotide sequence ID" value="NZ_CYPR01000145.1"/>
</dbReference>
<organism evidence="1 2">
    <name type="scientific">Jannaschia seosinensis</name>
    <dbReference type="NCBI Taxonomy" id="313367"/>
    <lineage>
        <taxon>Bacteria</taxon>
        <taxon>Pseudomonadati</taxon>
        <taxon>Pseudomonadota</taxon>
        <taxon>Alphaproteobacteria</taxon>
        <taxon>Rhodobacterales</taxon>
        <taxon>Roseobacteraceae</taxon>
        <taxon>Jannaschia</taxon>
    </lineage>
</organism>